<dbReference type="GeneID" id="19881044"/>
<proteinExistence type="predicted"/>
<reference evidence="3" key="1">
    <citation type="submission" date="2011-05" db="EMBL/GenBank/DDBJ databases">
        <title>The genome sequence of Vittaforma corneae strain ATCC 50505.</title>
        <authorList>
            <consortium name="The Broad Institute Genome Sequencing Platform"/>
            <person name="Cuomo C."/>
            <person name="Didier E."/>
            <person name="Bowers L."/>
            <person name="Young S.K."/>
            <person name="Zeng Q."/>
            <person name="Gargeya S."/>
            <person name="Fitzgerald M."/>
            <person name="Haas B."/>
            <person name="Abouelleil A."/>
            <person name="Alvarado L."/>
            <person name="Arachchi H.M."/>
            <person name="Berlin A."/>
            <person name="Chapman S.B."/>
            <person name="Gearin G."/>
            <person name="Goldberg J."/>
            <person name="Griggs A."/>
            <person name="Gujja S."/>
            <person name="Hansen M."/>
            <person name="Heiman D."/>
            <person name="Howarth C."/>
            <person name="Larimer J."/>
            <person name="Lui A."/>
            <person name="MacDonald P.J.P."/>
            <person name="McCowen C."/>
            <person name="Montmayeur A."/>
            <person name="Murphy C."/>
            <person name="Neiman D."/>
            <person name="Pearson M."/>
            <person name="Priest M."/>
            <person name="Roberts A."/>
            <person name="Saif S."/>
            <person name="Shea T."/>
            <person name="Sisk P."/>
            <person name="Stolte C."/>
            <person name="Sykes S."/>
            <person name="Wortman J."/>
            <person name="Nusbaum C."/>
            <person name="Birren B."/>
        </authorList>
    </citation>
    <scope>NUCLEOTIDE SEQUENCE [LARGE SCALE GENOMIC DNA]</scope>
    <source>
        <strain evidence="3">ATCC 50505</strain>
    </source>
</reference>
<sequence>MFSNPPDENEKELERIFEEKLYVGKKHPLADVSNIQMKGIGKSDFHHTDFIKGFEDRRIFGGKPQSINSMKDNNSIVLKETTTAYDEVDKENADEISHDRYILSGLPKETALEGIYEDLELRDVLKTKEMLMSNEIKGINHNANKPERKVSFDTHADVIDICSDVTPENKANVVGNAVDVNDKDRVASINSLADKTNKIDKIHRLEKEFQNMIQTHKDTLKVKSKVYKFIYNEIYTLRSELSRKVDSLERENACLGEKIKELETEREHLKDEIVDLKGKIEKFKECFRSYNTKVTEKAMLWKGMIESKVKEYLKKINK</sequence>
<dbReference type="VEuPathDB" id="MicrosporidiaDB:VICG_00326"/>
<evidence type="ECO:0000256" key="1">
    <source>
        <dbReference type="SAM" id="Coils"/>
    </source>
</evidence>
<accession>L2GPP3</accession>
<gene>
    <name evidence="2" type="ORF">VICG_00326</name>
</gene>
<dbReference type="RefSeq" id="XP_007603779.1">
    <property type="nucleotide sequence ID" value="XM_007603717.1"/>
</dbReference>
<keyword evidence="1" id="KW-0175">Coiled coil</keyword>
<feature type="coiled-coil region" evidence="1">
    <location>
        <begin position="231"/>
        <end position="286"/>
    </location>
</feature>
<evidence type="ECO:0000313" key="3">
    <source>
        <dbReference type="Proteomes" id="UP000011082"/>
    </source>
</evidence>
<dbReference type="AlphaFoldDB" id="L2GPP3"/>
<dbReference type="InParanoid" id="L2GPP3"/>
<dbReference type="OrthoDB" id="10678728at2759"/>
<dbReference type="InterPro" id="IPR027417">
    <property type="entry name" value="P-loop_NTPase"/>
</dbReference>
<evidence type="ECO:0008006" key="4">
    <source>
        <dbReference type="Google" id="ProtNLM"/>
    </source>
</evidence>
<organism evidence="2 3">
    <name type="scientific">Vittaforma corneae (strain ATCC 50505)</name>
    <name type="common">Microsporidian parasite</name>
    <name type="synonym">Nosema corneum</name>
    <dbReference type="NCBI Taxonomy" id="993615"/>
    <lineage>
        <taxon>Eukaryota</taxon>
        <taxon>Fungi</taxon>
        <taxon>Fungi incertae sedis</taxon>
        <taxon>Microsporidia</taxon>
        <taxon>Nosematidae</taxon>
        <taxon>Vittaforma</taxon>
    </lineage>
</organism>
<dbReference type="Gene3D" id="3.40.50.300">
    <property type="entry name" value="P-loop containing nucleotide triphosphate hydrolases"/>
    <property type="match status" value="1"/>
</dbReference>
<dbReference type="HOGENOM" id="CLU_874938_0_0_1"/>
<dbReference type="Proteomes" id="UP000011082">
    <property type="component" value="Unassembled WGS sequence"/>
</dbReference>
<keyword evidence="3" id="KW-1185">Reference proteome</keyword>
<evidence type="ECO:0000313" key="2">
    <source>
        <dbReference type="EMBL" id="ELA42574.1"/>
    </source>
</evidence>
<dbReference type="EMBL" id="JH370131">
    <property type="protein sequence ID" value="ELA42574.1"/>
    <property type="molecule type" value="Genomic_DNA"/>
</dbReference>
<protein>
    <recommendedName>
        <fullName evidence="4">Transforming acidic coiled-coil-containing protein C-terminal domain-containing protein</fullName>
    </recommendedName>
</protein>
<name>L2GPP3_VITCO</name>